<organism evidence="2 3">
    <name type="scientific">Nocardiopsis endophytica</name>
    <dbReference type="NCBI Taxonomy" id="3018445"/>
    <lineage>
        <taxon>Bacteria</taxon>
        <taxon>Bacillati</taxon>
        <taxon>Actinomycetota</taxon>
        <taxon>Actinomycetes</taxon>
        <taxon>Streptosporangiales</taxon>
        <taxon>Nocardiopsidaceae</taxon>
        <taxon>Nocardiopsis</taxon>
    </lineage>
</organism>
<gene>
    <name evidence="2" type="ORF">O4J56_11950</name>
</gene>
<evidence type="ECO:0000313" key="3">
    <source>
        <dbReference type="Proteomes" id="UP001527866"/>
    </source>
</evidence>
<dbReference type="Proteomes" id="UP001527866">
    <property type="component" value="Unassembled WGS sequence"/>
</dbReference>
<proteinExistence type="predicted"/>
<name>A0ABT4U312_9ACTN</name>
<dbReference type="EMBL" id="JAQFWQ010000028">
    <property type="protein sequence ID" value="MDA2811346.1"/>
    <property type="molecule type" value="Genomic_DNA"/>
</dbReference>
<dbReference type="InterPro" id="IPR009339">
    <property type="entry name" value="DUF998"/>
</dbReference>
<feature type="transmembrane region" description="Helical" evidence="1">
    <location>
        <begin position="136"/>
        <end position="159"/>
    </location>
</feature>
<feature type="transmembrane region" description="Helical" evidence="1">
    <location>
        <begin position="63"/>
        <end position="85"/>
    </location>
</feature>
<feature type="transmembrane region" description="Helical" evidence="1">
    <location>
        <begin position="198"/>
        <end position="219"/>
    </location>
</feature>
<keyword evidence="1" id="KW-0472">Membrane</keyword>
<keyword evidence="1" id="KW-1133">Transmembrane helix</keyword>
<dbReference type="RefSeq" id="WP_270685802.1">
    <property type="nucleotide sequence ID" value="NZ_JAQFWQ010000028.1"/>
</dbReference>
<keyword evidence="3" id="KW-1185">Reference proteome</keyword>
<sequence length="232" mass="23166">MAESAPGPDGGFDRGAAVTRSLLGWGVVAGAFYLAVGITLGLTSTGFDFGRHALSLLMIGESGWVQTANLILSGLMVLAAAAGVWRATAHGPRRAPAVSLLVGVYGLSLIGSGLFPPDPAAGYPQGAAEGTVSASGLLHLAFGGVGFLSLAVAAFLAAAWFARRGASGLRLLSLGCGTVVALGFIGGAALSTGTAGVVSLWAAVVAGWVWLAAVSAALYRTVPHPDRDRRPA</sequence>
<feature type="transmembrane region" description="Helical" evidence="1">
    <location>
        <begin position="22"/>
        <end position="43"/>
    </location>
</feature>
<protein>
    <submittedName>
        <fullName evidence="2">DUF998 domain-containing protein</fullName>
    </submittedName>
</protein>
<evidence type="ECO:0000313" key="2">
    <source>
        <dbReference type="EMBL" id="MDA2811346.1"/>
    </source>
</evidence>
<dbReference type="Pfam" id="PF06197">
    <property type="entry name" value="DUF998"/>
    <property type="match status" value="1"/>
</dbReference>
<keyword evidence="1" id="KW-0812">Transmembrane</keyword>
<accession>A0ABT4U312</accession>
<feature type="transmembrane region" description="Helical" evidence="1">
    <location>
        <begin position="97"/>
        <end position="116"/>
    </location>
</feature>
<comment type="caution">
    <text evidence="2">The sequence shown here is derived from an EMBL/GenBank/DDBJ whole genome shotgun (WGS) entry which is preliminary data.</text>
</comment>
<feature type="transmembrane region" description="Helical" evidence="1">
    <location>
        <begin position="171"/>
        <end position="192"/>
    </location>
</feature>
<evidence type="ECO:0000256" key="1">
    <source>
        <dbReference type="SAM" id="Phobius"/>
    </source>
</evidence>
<reference evidence="2 3" key="1">
    <citation type="submission" date="2023-01" db="EMBL/GenBank/DDBJ databases">
        <title>Draft genome sequence of Nocardiopsis sp. RSe5-2 isolated from halophytes.</title>
        <authorList>
            <person name="Duangmal K."/>
            <person name="Chantavorakit T."/>
        </authorList>
    </citation>
    <scope>NUCLEOTIDE SEQUENCE [LARGE SCALE GENOMIC DNA]</scope>
    <source>
        <strain evidence="2 3">RSe5-2</strain>
    </source>
</reference>